<dbReference type="GO" id="GO:0016740">
    <property type="term" value="F:transferase activity"/>
    <property type="evidence" value="ECO:0007669"/>
    <property type="project" value="UniProtKB-KW"/>
</dbReference>
<dbReference type="Pfam" id="PF00535">
    <property type="entry name" value="Glycos_transf_2"/>
    <property type="match status" value="1"/>
</dbReference>
<dbReference type="EMBL" id="FOFZ01000002">
    <property type="protein sequence ID" value="SEQ29976.1"/>
    <property type="molecule type" value="Genomic_DNA"/>
</dbReference>
<dbReference type="InterPro" id="IPR001173">
    <property type="entry name" value="Glyco_trans_2-like"/>
</dbReference>
<evidence type="ECO:0000313" key="3">
    <source>
        <dbReference type="Proteomes" id="UP000183658"/>
    </source>
</evidence>
<keyword evidence="2" id="KW-0808">Transferase</keyword>
<accession>A0A1H9EW29</accession>
<dbReference type="PANTHER" id="PTHR43685:SF2">
    <property type="entry name" value="GLYCOSYLTRANSFERASE 2-LIKE DOMAIN-CONTAINING PROTEIN"/>
    <property type="match status" value="1"/>
</dbReference>
<evidence type="ECO:0000313" key="2">
    <source>
        <dbReference type="EMBL" id="SEQ29976.1"/>
    </source>
</evidence>
<dbReference type="InterPro" id="IPR029044">
    <property type="entry name" value="Nucleotide-diphossugar_trans"/>
</dbReference>
<gene>
    <name evidence="2" type="ORF">SAMN05444355_10216</name>
</gene>
<dbReference type="InterPro" id="IPR050834">
    <property type="entry name" value="Glycosyltransf_2"/>
</dbReference>
<name>A0A1H9EW29_FLAFI</name>
<dbReference type="Gene3D" id="3.90.550.10">
    <property type="entry name" value="Spore Coat Polysaccharide Biosynthesis Protein SpsA, Chain A"/>
    <property type="match status" value="1"/>
</dbReference>
<dbReference type="CDD" id="cd00761">
    <property type="entry name" value="Glyco_tranf_GTA_type"/>
    <property type="match status" value="1"/>
</dbReference>
<organism evidence="2 3">
    <name type="scientific">Flavobacterium frigoris</name>
    <dbReference type="NCBI Taxonomy" id="229204"/>
    <lineage>
        <taxon>Bacteria</taxon>
        <taxon>Pseudomonadati</taxon>
        <taxon>Bacteroidota</taxon>
        <taxon>Flavobacteriia</taxon>
        <taxon>Flavobacteriales</taxon>
        <taxon>Flavobacteriaceae</taxon>
        <taxon>Flavobacterium</taxon>
    </lineage>
</organism>
<dbReference type="SUPFAM" id="SSF53448">
    <property type="entry name" value="Nucleotide-diphospho-sugar transferases"/>
    <property type="match status" value="1"/>
</dbReference>
<dbReference type="PANTHER" id="PTHR43685">
    <property type="entry name" value="GLYCOSYLTRANSFERASE"/>
    <property type="match status" value="1"/>
</dbReference>
<dbReference type="OrthoDB" id="6307329at2"/>
<evidence type="ECO:0000259" key="1">
    <source>
        <dbReference type="Pfam" id="PF00535"/>
    </source>
</evidence>
<dbReference type="RefSeq" id="WP_074721202.1">
    <property type="nucleotide sequence ID" value="NZ_CBCRVS010000001.1"/>
</dbReference>
<feature type="domain" description="Glycosyltransferase 2-like" evidence="1">
    <location>
        <begin position="5"/>
        <end position="169"/>
    </location>
</feature>
<reference evidence="3" key="1">
    <citation type="submission" date="2016-10" db="EMBL/GenBank/DDBJ databases">
        <authorList>
            <person name="Varghese N."/>
            <person name="Submissions S."/>
        </authorList>
    </citation>
    <scope>NUCLEOTIDE SEQUENCE [LARGE SCALE GENOMIC DNA]</scope>
    <source>
        <strain evidence="3">DSM 15719</strain>
    </source>
</reference>
<dbReference type="Proteomes" id="UP000183658">
    <property type="component" value="Unassembled WGS sequence"/>
</dbReference>
<proteinExistence type="predicted"/>
<protein>
    <submittedName>
        <fullName evidence="2">Glycosyltransferase involved in cell wall bisynthesis</fullName>
    </submittedName>
</protein>
<dbReference type="AlphaFoldDB" id="A0A1H9EW29"/>
<sequence length="308" mass="35345">MPFFSVVIPLYNKENFIKNTLNSVLSQTFTDFEVLIVNDGSTDNSEKIIATFDDPRIRYFTKENGGASSARNYGIEKAQSNYISFIDADDYWYPTFLEEMFARTHRFPDIKVFSAAIEIETSKSTFPAHYSVAKTGDFEIVNYFAASTKETVICTSCAVFNKTIFEEIGTFDTKIKSGQDTDMWIRIGLKYPVLFSWKILARYVYDENSLSKNKNYLDTKVDFSKFKEEEKSNPDLKIFLDLNRFSLAIKHKTAGNKTLFQNYYDAIDLKNLALKKRILLLLPSFILKQLISLKTVLTNSGFGSSVFK</sequence>
<keyword evidence="3" id="KW-1185">Reference proteome</keyword>